<keyword evidence="2" id="KW-0614">Plasmid</keyword>
<dbReference type="AlphaFoldDB" id="A0A0U2IVC1"/>
<dbReference type="EMBL" id="KT601170">
    <property type="protein sequence ID" value="ALI92792.1"/>
    <property type="molecule type" value="Genomic_DNA"/>
</dbReference>
<feature type="compositionally biased region" description="Basic and acidic residues" evidence="1">
    <location>
        <begin position="175"/>
        <end position="186"/>
    </location>
</feature>
<accession>A0A0U2IVC1</accession>
<protein>
    <submittedName>
        <fullName evidence="2">Uncharacterized protein</fullName>
    </submittedName>
</protein>
<organism evidence="2">
    <name type="scientific">Mammaliicoccus sciuri</name>
    <name type="common">Staphylococcus sciuri</name>
    <dbReference type="NCBI Taxonomy" id="1296"/>
    <lineage>
        <taxon>Bacteria</taxon>
        <taxon>Bacillati</taxon>
        <taxon>Bacillota</taxon>
        <taxon>Bacilli</taxon>
        <taxon>Bacillales</taxon>
        <taxon>Staphylococcaceae</taxon>
        <taxon>Mammaliicoccus</taxon>
    </lineage>
</organism>
<proteinExistence type="predicted"/>
<geneLocation type="plasmid" evidence="2">
    <name>pwo28-3</name>
</geneLocation>
<name>A0A0U2IVC1_MAMSC</name>
<dbReference type="RefSeq" id="WP_172687266.1">
    <property type="nucleotide sequence ID" value="NZ_KT601170.1"/>
</dbReference>
<reference evidence="2" key="1">
    <citation type="journal article" date="2016" name="J. Antimicrob. Chemother.">
        <title>Co-location of the oxazolidinone resistance genes optrA and cfr on a multiresistance plasmid from Staphylococcus sciuri.</title>
        <authorList>
            <person name="Li D."/>
            <person name="Wang Y."/>
            <person name="Schwarz S."/>
            <person name="Cai J."/>
            <person name="Fan R."/>
            <person name="Li J."/>
            <person name="Fessler A.T."/>
            <person name="Zhang R."/>
            <person name="Wu C."/>
            <person name="Shen J."/>
        </authorList>
    </citation>
    <scope>NUCLEOTIDE SEQUENCE</scope>
    <source>
        <strain evidence="2">Wo28-3</strain>
        <plasmid evidence="2">pwo28-3</plasmid>
    </source>
</reference>
<feature type="compositionally biased region" description="Polar residues" evidence="1">
    <location>
        <begin position="189"/>
        <end position="198"/>
    </location>
</feature>
<feature type="region of interest" description="Disordered" evidence="1">
    <location>
        <begin position="175"/>
        <end position="198"/>
    </location>
</feature>
<sequence>MAHHHLHKFDRKTPLHVKETEAEMTAYVVSSYYQIDTKNHSLDYVNKWTEDLTSIDDQSLENVFENIQRASKQIIEGIDYQIEQIADRERSQERFLVKGLGKDYQAEERTLDQANYDRDFQKEKSFEMYELYDKEKEKSVFVTKEAVEEIFKLNPDKDFKSNLIDATKNFGDEKAKEFVKELDPKPKQSKQQSSLEME</sequence>
<evidence type="ECO:0000313" key="2">
    <source>
        <dbReference type="EMBL" id="ALI92792.1"/>
    </source>
</evidence>
<evidence type="ECO:0000256" key="1">
    <source>
        <dbReference type="SAM" id="MobiDB-lite"/>
    </source>
</evidence>